<dbReference type="EMBL" id="BAPF01000029">
    <property type="protein sequence ID" value="GBQ80961.1"/>
    <property type="molecule type" value="Genomic_DNA"/>
</dbReference>
<proteinExistence type="predicted"/>
<keyword evidence="1" id="KW-0997">Cell inner membrane</keyword>
<dbReference type="SUPFAM" id="SSF101307">
    <property type="entry name" value="YutG-like"/>
    <property type="match status" value="1"/>
</dbReference>
<gene>
    <name evidence="3" type="ORF">AA14337_1877</name>
</gene>
<keyword evidence="1" id="KW-0472">Membrane</keyword>
<keyword evidence="1" id="KW-1208">Phospholipid metabolism</keyword>
<comment type="subcellular location">
    <subcellularLocation>
        <location evidence="1">Cell inner membrane</location>
        <topology evidence="1">Multi-pass membrane protein</topology>
    </subcellularLocation>
</comment>
<keyword evidence="1" id="KW-0812">Transmembrane</keyword>
<organism evidence="3 4">
    <name type="scientific">Acetobacter malorum DSM 14337</name>
    <dbReference type="NCBI Taxonomy" id="1307910"/>
    <lineage>
        <taxon>Bacteria</taxon>
        <taxon>Pseudomonadati</taxon>
        <taxon>Pseudomonadota</taxon>
        <taxon>Alphaproteobacteria</taxon>
        <taxon>Acetobacterales</taxon>
        <taxon>Acetobacteraceae</taxon>
        <taxon>Acetobacter</taxon>
    </lineage>
</organism>
<keyword evidence="1" id="KW-0595">Phospholipid degradation</keyword>
<keyword evidence="1" id="KW-0442">Lipid degradation</keyword>
<protein>
    <recommendedName>
        <fullName evidence="1">Phosphatidylglycerophosphatase A</fullName>
        <ecNumber evidence="1">3.1.3.27</ecNumber>
    </recommendedName>
    <alternativeName>
        <fullName evidence="1">Phosphatidylglycerolphosphate phosphatase A</fullName>
    </alternativeName>
</protein>
<name>A0ABQ0PTK2_9PROT</name>
<reference evidence="3" key="1">
    <citation type="submission" date="2013-04" db="EMBL/GenBank/DDBJ databases">
        <title>The genome sequencing project of 58 acetic acid bacteria.</title>
        <authorList>
            <person name="Okamoto-Kainuma A."/>
            <person name="Ishikawa M."/>
            <person name="Umino S."/>
            <person name="Koizumi Y."/>
            <person name="Shiwa Y."/>
            <person name="Yoshikawa H."/>
            <person name="Matsutani M."/>
            <person name="Matsushita K."/>
        </authorList>
    </citation>
    <scope>NUCLEOTIDE SEQUENCE</scope>
    <source>
        <strain evidence="3">DSM 14337</strain>
    </source>
</reference>
<dbReference type="PIRSF" id="PIRSF006162">
    <property type="entry name" value="PgpA"/>
    <property type="match status" value="1"/>
</dbReference>
<dbReference type="Proteomes" id="UP001065047">
    <property type="component" value="Unassembled WGS sequence"/>
</dbReference>
<comment type="function">
    <text evidence="1">Lipid phosphatase which dephosphorylates phosphatidylglycerophosphate (PGP) to phosphatidylglycerol (PG).</text>
</comment>
<feature type="domain" description="YutG/PgpA" evidence="2">
    <location>
        <begin position="8"/>
        <end position="151"/>
    </location>
</feature>
<evidence type="ECO:0000313" key="4">
    <source>
        <dbReference type="Proteomes" id="UP001065047"/>
    </source>
</evidence>
<keyword evidence="4" id="KW-1185">Reference proteome</keyword>
<keyword evidence="1" id="KW-0460">Magnesium</keyword>
<keyword evidence="1" id="KW-1003">Cell membrane</keyword>
<keyword evidence="1" id="KW-0443">Lipid metabolism</keyword>
<keyword evidence="1" id="KW-0479">Metal-binding</keyword>
<dbReference type="PANTHER" id="PTHR36305:SF1">
    <property type="entry name" value="PHOSPHATIDYLGLYCEROPHOSPHATASE A"/>
    <property type="match status" value="1"/>
</dbReference>
<dbReference type="PANTHER" id="PTHR36305">
    <property type="entry name" value="PHOSPHATIDYLGLYCEROPHOSPHATASE A"/>
    <property type="match status" value="1"/>
</dbReference>
<dbReference type="CDD" id="cd06971">
    <property type="entry name" value="PgpA"/>
    <property type="match status" value="1"/>
</dbReference>
<evidence type="ECO:0000259" key="2">
    <source>
        <dbReference type="Pfam" id="PF04608"/>
    </source>
</evidence>
<comment type="catalytic activity">
    <reaction evidence="1">
        <text>a 1,2-diacyl-sn-glycero-3-phospho-(1'-sn-glycero-3'-phosphate) + H2O = a 1,2-diacyl-sn-glycero-3-phospho-(1'-sn-glycerol) + phosphate</text>
        <dbReference type="Rhea" id="RHEA:33751"/>
        <dbReference type="ChEBI" id="CHEBI:15377"/>
        <dbReference type="ChEBI" id="CHEBI:43474"/>
        <dbReference type="ChEBI" id="CHEBI:60110"/>
        <dbReference type="ChEBI" id="CHEBI:64716"/>
        <dbReference type="EC" id="3.1.3.27"/>
    </reaction>
</comment>
<sequence>MSMTPSRFLATFGGCGLAPRAPGTVGSLAALLLGLPLLKRPKVLLGAIGVVSVAGWWAADRAGEGEDHSWIVIDEVAGMWVSLLACLPEDAEDPAAVRKSLGLSVLAFALFRLFDIKKPGPVGYLDRKHGATGIMGDDLVAGIMAAACIKAGRLLARHLPSSKG</sequence>
<accession>A0ABQ0PTK2</accession>
<comment type="cofactor">
    <cofactor evidence="1">
        <name>Mg(2+)</name>
        <dbReference type="ChEBI" id="CHEBI:18420"/>
    </cofactor>
</comment>
<dbReference type="Gene3D" id="1.10.3760.10">
    <property type="entry name" value="PgpA-like"/>
    <property type="match status" value="1"/>
</dbReference>
<dbReference type="InterPro" id="IPR036681">
    <property type="entry name" value="PgpA-like_sf"/>
</dbReference>
<comment type="caution">
    <text evidence="3">The sequence shown here is derived from an EMBL/GenBank/DDBJ whole genome shotgun (WGS) entry which is preliminary data.</text>
</comment>
<comment type="pathway">
    <text evidence="1">Phospholipid metabolism; phosphatidylglycerol biosynthesis; phosphatidylglycerol from CDP-diacylglycerol: step 2/2.</text>
</comment>
<dbReference type="Pfam" id="PF04608">
    <property type="entry name" value="PgpA"/>
    <property type="match status" value="1"/>
</dbReference>
<dbReference type="InterPro" id="IPR026037">
    <property type="entry name" value="PgpA"/>
</dbReference>
<evidence type="ECO:0000313" key="3">
    <source>
        <dbReference type="EMBL" id="GBQ80961.1"/>
    </source>
</evidence>
<dbReference type="InterPro" id="IPR007686">
    <property type="entry name" value="YutG/PgpA"/>
</dbReference>
<evidence type="ECO:0000256" key="1">
    <source>
        <dbReference type="PIRNR" id="PIRNR006162"/>
    </source>
</evidence>
<keyword evidence="1" id="KW-0378">Hydrolase</keyword>
<dbReference type="EC" id="3.1.3.27" evidence="1"/>